<dbReference type="SUPFAM" id="SSF48508">
    <property type="entry name" value="Nuclear receptor ligand-binding domain"/>
    <property type="match status" value="1"/>
</dbReference>
<dbReference type="GO" id="GO:0003700">
    <property type="term" value="F:DNA-binding transcription factor activity"/>
    <property type="evidence" value="ECO:0007669"/>
    <property type="project" value="TreeGrafter"/>
</dbReference>
<evidence type="ECO:0000256" key="1">
    <source>
        <dbReference type="ARBA" id="ARBA00023015"/>
    </source>
</evidence>
<dbReference type="WBParaSite" id="ACRNAN_scaffold5688.g15911.t2">
    <property type="protein sequence ID" value="ACRNAN_scaffold5688.g15911.t2"/>
    <property type="gene ID" value="ACRNAN_scaffold5688.g15911"/>
</dbReference>
<proteinExistence type="predicted"/>
<name>A0A914E4S6_9BILA</name>
<dbReference type="Proteomes" id="UP000887540">
    <property type="component" value="Unplaced"/>
</dbReference>
<dbReference type="Pfam" id="PF00104">
    <property type="entry name" value="Hormone_recep"/>
    <property type="match status" value="1"/>
</dbReference>
<organism evidence="5 6">
    <name type="scientific">Acrobeloides nanus</name>
    <dbReference type="NCBI Taxonomy" id="290746"/>
    <lineage>
        <taxon>Eukaryota</taxon>
        <taxon>Metazoa</taxon>
        <taxon>Ecdysozoa</taxon>
        <taxon>Nematoda</taxon>
        <taxon>Chromadorea</taxon>
        <taxon>Rhabditida</taxon>
        <taxon>Tylenchina</taxon>
        <taxon>Cephalobomorpha</taxon>
        <taxon>Cephaloboidea</taxon>
        <taxon>Cephalobidae</taxon>
        <taxon>Acrobeloides</taxon>
    </lineage>
</organism>
<evidence type="ECO:0000313" key="6">
    <source>
        <dbReference type="WBParaSite" id="ACRNAN_scaffold5688.g15911.t2"/>
    </source>
</evidence>
<dbReference type="AlphaFoldDB" id="A0A914E4S6"/>
<evidence type="ECO:0000256" key="3">
    <source>
        <dbReference type="ARBA" id="ARBA00023170"/>
    </source>
</evidence>
<feature type="domain" description="NR LBD" evidence="4">
    <location>
        <begin position="77"/>
        <end position="261"/>
    </location>
</feature>
<evidence type="ECO:0000256" key="2">
    <source>
        <dbReference type="ARBA" id="ARBA00023163"/>
    </source>
</evidence>
<evidence type="ECO:0000313" key="5">
    <source>
        <dbReference type="Proteomes" id="UP000887540"/>
    </source>
</evidence>
<dbReference type="Gene3D" id="1.10.565.10">
    <property type="entry name" value="Retinoid X Receptor"/>
    <property type="match status" value="1"/>
</dbReference>
<protein>
    <submittedName>
        <fullName evidence="6">NR LBD domain-containing protein</fullName>
    </submittedName>
</protein>
<reference evidence="6" key="1">
    <citation type="submission" date="2022-11" db="UniProtKB">
        <authorList>
            <consortium name="WormBaseParasite"/>
        </authorList>
    </citation>
    <scope>IDENTIFICATION</scope>
</reference>
<dbReference type="PANTHER" id="PTHR46011">
    <property type="entry name" value="NUCLEAR HORMONE RECEPTOR FAMILY MEMBER NHR-86-RELATED"/>
    <property type="match status" value="1"/>
</dbReference>
<dbReference type="PANTHER" id="PTHR46011:SF6">
    <property type="entry name" value="HIGH ZINC ACTIVATED NUCLEAR RECEPTOR PROTEIN"/>
    <property type="match status" value="1"/>
</dbReference>
<keyword evidence="5" id="KW-1185">Reference proteome</keyword>
<dbReference type="InterPro" id="IPR035500">
    <property type="entry name" value="NHR-like_dom_sf"/>
</dbReference>
<keyword evidence="3" id="KW-0675">Receptor</keyword>
<accession>A0A914E4S6</accession>
<keyword evidence="2" id="KW-0804">Transcription</keyword>
<sequence>NWIGRIDDPSMMLSNSEQFPLLNAMFLIMRQALSWREHLLEYPSEPFGTSNAPRYYSYSLHRKVVMTEYIVMKQVVDAFYAFKEFSAEAKQTIVMNSYNYWLPFNMSVLTALYGDGSVKTCYMHRIMYFDTNFDSLISWVQSDYEVRLNNDSNCQLVARHLHKFLTGNVPMLVSALRYMKLNDYEMAAVYLLILIETNKSVAPMDTHAQHTLNHIREQLLKELYEFYEDDDKWRLGEILLLLCSIMETGNDFLESITLMDVCKRKIVYFALRNNNEE</sequence>
<dbReference type="InterPro" id="IPR000536">
    <property type="entry name" value="Nucl_hrmn_rcpt_lig-bd"/>
</dbReference>
<keyword evidence="1" id="KW-0805">Transcription regulation</keyword>
<evidence type="ECO:0000259" key="4">
    <source>
        <dbReference type="Pfam" id="PF00104"/>
    </source>
</evidence>
<dbReference type="GO" id="GO:0005634">
    <property type="term" value="C:nucleus"/>
    <property type="evidence" value="ECO:0007669"/>
    <property type="project" value="TreeGrafter"/>
</dbReference>